<comment type="subcellular location">
    <subcellularLocation>
        <location evidence="2">Nucleus</location>
    </subcellularLocation>
</comment>
<dbReference type="KEGG" id="lmat:92515402"/>
<evidence type="ECO:0000313" key="11">
    <source>
        <dbReference type="EMBL" id="KAG5477085.1"/>
    </source>
</evidence>
<dbReference type="InterPro" id="IPR037009">
    <property type="entry name" value="mRNA_triPase_Cet1_sf"/>
</dbReference>
<dbReference type="GO" id="GO:0005634">
    <property type="term" value="C:nucleus"/>
    <property type="evidence" value="ECO:0007669"/>
    <property type="project" value="UniProtKB-SubCell"/>
</dbReference>
<evidence type="ECO:0000256" key="6">
    <source>
        <dbReference type="ARBA" id="ARBA00023242"/>
    </source>
</evidence>
<keyword evidence="5" id="KW-0378">Hydrolase</keyword>
<dbReference type="InterPro" id="IPR040343">
    <property type="entry name" value="Cet1/Ctl1"/>
</dbReference>
<evidence type="ECO:0000313" key="12">
    <source>
        <dbReference type="Proteomes" id="UP000673552"/>
    </source>
</evidence>
<evidence type="ECO:0000256" key="1">
    <source>
        <dbReference type="ARBA" id="ARBA00001946"/>
    </source>
</evidence>
<reference evidence="12" key="2">
    <citation type="journal article" date="2021" name="Sci. Data">
        <title>Chromosome-scale genome sequencing, assembly and annotation of six genomes from subfamily Leishmaniinae.</title>
        <authorList>
            <person name="Almutairi H."/>
            <person name="Urbaniak M.D."/>
            <person name="Bates M.D."/>
            <person name="Jariyapan N."/>
            <person name="Kwakye-Nuako G."/>
            <person name="Thomaz Soccol V."/>
            <person name="Al-Salem W.S."/>
            <person name="Dillon R.J."/>
            <person name="Bates P.A."/>
            <person name="Gatherer D."/>
        </authorList>
    </citation>
    <scope>NUCLEOTIDE SEQUENCE [LARGE SCALE GENOMIC DNA]</scope>
</reference>
<dbReference type="GeneID" id="92515402"/>
<proteinExistence type="inferred from homology"/>
<evidence type="ECO:0000256" key="5">
    <source>
        <dbReference type="ARBA" id="ARBA00022801"/>
    </source>
</evidence>
<evidence type="ECO:0000256" key="8">
    <source>
        <dbReference type="ARBA" id="ARBA00047740"/>
    </source>
</evidence>
<dbReference type="AlphaFoldDB" id="A0A836HHS3"/>
<dbReference type="GO" id="GO:0140818">
    <property type="term" value="F:mRNA 5'-triphosphate monophosphatase activity"/>
    <property type="evidence" value="ECO:0007669"/>
    <property type="project" value="UniProtKB-EC"/>
</dbReference>
<dbReference type="RefSeq" id="XP_067178255.1">
    <property type="nucleotide sequence ID" value="XM_067322890.1"/>
</dbReference>
<dbReference type="EMBL" id="JAFEUZ010000025">
    <property type="protein sequence ID" value="KAG5477085.1"/>
    <property type="molecule type" value="Genomic_DNA"/>
</dbReference>
<dbReference type="InterPro" id="IPR033469">
    <property type="entry name" value="CYTH-like_dom_sf"/>
</dbReference>
<gene>
    <name evidence="11" type="ORF">LSCM1_05426</name>
</gene>
<keyword evidence="12" id="KW-1185">Reference proteome</keyword>
<dbReference type="Pfam" id="PF02940">
    <property type="entry name" value="mRNA_triPase"/>
    <property type="match status" value="1"/>
</dbReference>
<evidence type="ECO:0000256" key="9">
    <source>
        <dbReference type="SAM" id="MobiDB-lite"/>
    </source>
</evidence>
<dbReference type="InterPro" id="IPR004206">
    <property type="entry name" value="mRNA_triPase_Cet1"/>
</dbReference>
<dbReference type="GO" id="GO:0004651">
    <property type="term" value="F:polynucleotide 5'-phosphatase activity"/>
    <property type="evidence" value="ECO:0007669"/>
    <property type="project" value="InterPro"/>
</dbReference>
<dbReference type="PANTHER" id="PTHR28118">
    <property type="entry name" value="POLYNUCLEOTIDE 5'-TRIPHOSPHATASE-RELATED"/>
    <property type="match status" value="1"/>
</dbReference>
<dbReference type="Proteomes" id="UP000673552">
    <property type="component" value="Unassembled WGS sequence"/>
</dbReference>
<keyword evidence="4" id="KW-0507">mRNA processing</keyword>
<evidence type="ECO:0000256" key="2">
    <source>
        <dbReference type="ARBA" id="ARBA00004123"/>
    </source>
</evidence>
<protein>
    <recommendedName>
        <fullName evidence="7">mRNA 5'-phosphatase</fullName>
        <ecNumber evidence="7">3.6.1.74</ecNumber>
    </recommendedName>
</protein>
<name>A0A836HHS3_9TRYP</name>
<reference evidence="12" key="1">
    <citation type="journal article" date="2021" name="Microbiol. Resour. Announc.">
        <title>LGAAP: Leishmaniinae Genome Assembly and Annotation Pipeline.</title>
        <authorList>
            <person name="Almutairi H."/>
            <person name="Urbaniak M.D."/>
            <person name="Bates M.D."/>
            <person name="Jariyapan N."/>
            <person name="Kwakye-Nuako G."/>
            <person name="Thomaz-Soccol V."/>
            <person name="Al-Salem W.S."/>
            <person name="Dillon R.J."/>
            <person name="Bates P.A."/>
            <person name="Gatherer D."/>
        </authorList>
    </citation>
    <scope>NUCLEOTIDE SEQUENCE [LARGE SCALE GENOMIC DNA]</scope>
</reference>
<dbReference type="Gene3D" id="3.20.100.10">
    <property type="entry name" value="mRNA triphosphatase Cet1-like"/>
    <property type="match status" value="1"/>
</dbReference>
<accession>A0A836HHS3</accession>
<organism evidence="11 12">
    <name type="scientific">Leishmania martiniquensis</name>
    <dbReference type="NCBI Taxonomy" id="1580590"/>
    <lineage>
        <taxon>Eukaryota</taxon>
        <taxon>Discoba</taxon>
        <taxon>Euglenozoa</taxon>
        <taxon>Kinetoplastea</taxon>
        <taxon>Metakinetoplastina</taxon>
        <taxon>Trypanosomatida</taxon>
        <taxon>Trypanosomatidae</taxon>
        <taxon>Leishmaniinae</taxon>
        <taxon>Leishmania</taxon>
    </lineage>
</organism>
<evidence type="ECO:0000256" key="4">
    <source>
        <dbReference type="ARBA" id="ARBA00022664"/>
    </source>
</evidence>
<dbReference type="CDD" id="cd07470">
    <property type="entry name" value="CYTH-like_mRNA_RTPase"/>
    <property type="match status" value="1"/>
</dbReference>
<comment type="catalytic activity">
    <reaction evidence="8">
        <text>a 5'-end triphospho-ribonucleoside in mRNA + H2O = a 5'-end diphospho-ribonucleoside in mRNA + phosphate + H(+)</text>
        <dbReference type="Rhea" id="RHEA:67004"/>
        <dbReference type="Rhea" id="RHEA-COMP:17164"/>
        <dbReference type="Rhea" id="RHEA-COMP:17165"/>
        <dbReference type="ChEBI" id="CHEBI:15377"/>
        <dbReference type="ChEBI" id="CHEBI:15378"/>
        <dbReference type="ChEBI" id="CHEBI:43474"/>
        <dbReference type="ChEBI" id="CHEBI:167616"/>
        <dbReference type="ChEBI" id="CHEBI:167618"/>
        <dbReference type="EC" id="3.6.1.74"/>
    </reaction>
    <physiologicalReaction direction="left-to-right" evidence="8">
        <dbReference type="Rhea" id="RHEA:67005"/>
    </physiologicalReaction>
</comment>
<dbReference type="EC" id="3.6.1.74" evidence="7"/>
<evidence type="ECO:0000259" key="10">
    <source>
        <dbReference type="Pfam" id="PF02940"/>
    </source>
</evidence>
<comment type="cofactor">
    <cofactor evidence="1">
        <name>Mg(2+)</name>
        <dbReference type="ChEBI" id="CHEBI:18420"/>
    </cofactor>
</comment>
<dbReference type="SUPFAM" id="SSF55154">
    <property type="entry name" value="CYTH-like phosphatases"/>
    <property type="match status" value="1"/>
</dbReference>
<comment type="caution">
    <text evidence="11">The sequence shown here is derived from an EMBL/GenBank/DDBJ whole genome shotgun (WGS) entry which is preliminary data.</text>
</comment>
<evidence type="ECO:0000256" key="3">
    <source>
        <dbReference type="ARBA" id="ARBA00006345"/>
    </source>
</evidence>
<dbReference type="PANTHER" id="PTHR28118:SF1">
    <property type="entry name" value="POLYNUCLEOTIDE 5'-TRIPHOSPHATASE CTL1-RELATED"/>
    <property type="match status" value="1"/>
</dbReference>
<evidence type="ECO:0000256" key="7">
    <source>
        <dbReference type="ARBA" id="ARBA00035028"/>
    </source>
</evidence>
<sequence length="317" mass="34368">MSALRNLPPQEETDAQAWATPVVPALKTAGAAAVAPEAGPAATTETTAETASMSPCHGEVSSHPQPSPEVVSSLLGSLKPFLLESQIEIEARLCCLDWVKEDACKSTQKVPVGATVKTIHSDDTPRIFEGERRRIQIGVSAEDFIRMKAYVEEEKALPLQQTVTEDVNTQSGRYTYSIAEDGSETFTGCIKKRRLRNVEVLVPGCPYDIRVSVSSEVPTVSTTAPAVKPKGHVRRKRRWTGTDGTFEYALTRVSAGDSQPPDFEVEVEGVLADGEAAVTKAWLAELLSRLLSLAWLKDNTGLLKKPLPEGNDGKRSR</sequence>
<feature type="domain" description="mRNA triphosphatase Cet1-like" evidence="10">
    <location>
        <begin position="172"/>
        <end position="268"/>
    </location>
</feature>
<feature type="region of interest" description="Disordered" evidence="9">
    <location>
        <begin position="34"/>
        <end position="69"/>
    </location>
</feature>
<keyword evidence="6" id="KW-0539">Nucleus</keyword>
<dbReference type="GO" id="GO:0006397">
    <property type="term" value="P:mRNA processing"/>
    <property type="evidence" value="ECO:0007669"/>
    <property type="project" value="UniProtKB-KW"/>
</dbReference>
<comment type="similarity">
    <text evidence="3">Belongs to the fungal TPase family.</text>
</comment>
<dbReference type="OrthoDB" id="272147at2759"/>
<feature type="compositionally biased region" description="Low complexity" evidence="9">
    <location>
        <begin position="34"/>
        <end position="51"/>
    </location>
</feature>